<dbReference type="InterPro" id="IPR013762">
    <property type="entry name" value="Integrase-like_cat_sf"/>
</dbReference>
<name>A0A9P0LYY1_ACAOB</name>
<evidence type="ECO:0000256" key="1">
    <source>
        <dbReference type="ARBA" id="ARBA00023125"/>
    </source>
</evidence>
<dbReference type="GO" id="GO:0003677">
    <property type="term" value="F:DNA binding"/>
    <property type="evidence" value="ECO:0007669"/>
    <property type="project" value="UniProtKB-KW"/>
</dbReference>
<dbReference type="GO" id="GO:0006310">
    <property type="term" value="P:DNA recombination"/>
    <property type="evidence" value="ECO:0007669"/>
    <property type="project" value="UniProtKB-KW"/>
</dbReference>
<dbReference type="Proteomes" id="UP001152888">
    <property type="component" value="Unassembled WGS sequence"/>
</dbReference>
<dbReference type="PANTHER" id="PTHR30349">
    <property type="entry name" value="PHAGE INTEGRASE-RELATED"/>
    <property type="match status" value="1"/>
</dbReference>
<dbReference type="GO" id="GO:0015074">
    <property type="term" value="P:DNA integration"/>
    <property type="evidence" value="ECO:0007669"/>
    <property type="project" value="InterPro"/>
</dbReference>
<dbReference type="OrthoDB" id="6782577at2759"/>
<gene>
    <name evidence="4" type="ORF">ACAOBT_LOCUS28816</name>
</gene>
<feature type="region of interest" description="Disordered" evidence="3">
    <location>
        <begin position="445"/>
        <end position="483"/>
    </location>
</feature>
<feature type="region of interest" description="Disordered" evidence="3">
    <location>
        <begin position="340"/>
        <end position="369"/>
    </location>
</feature>
<keyword evidence="1" id="KW-0238">DNA-binding</keyword>
<dbReference type="EMBL" id="CAKOFQ010007663">
    <property type="protein sequence ID" value="CAH2005916.1"/>
    <property type="molecule type" value="Genomic_DNA"/>
</dbReference>
<dbReference type="Gene3D" id="1.10.443.10">
    <property type="entry name" value="Intergrase catalytic core"/>
    <property type="match status" value="1"/>
</dbReference>
<accession>A0A9P0LYY1</accession>
<evidence type="ECO:0000256" key="3">
    <source>
        <dbReference type="SAM" id="MobiDB-lite"/>
    </source>
</evidence>
<keyword evidence="2" id="KW-0233">DNA recombination</keyword>
<evidence type="ECO:0008006" key="6">
    <source>
        <dbReference type="Google" id="ProtNLM"/>
    </source>
</evidence>
<dbReference type="AlphaFoldDB" id="A0A9P0LYY1"/>
<proteinExistence type="predicted"/>
<reference evidence="4" key="1">
    <citation type="submission" date="2022-03" db="EMBL/GenBank/DDBJ databases">
        <authorList>
            <person name="Sayadi A."/>
        </authorList>
    </citation>
    <scope>NUCLEOTIDE SEQUENCE</scope>
</reference>
<feature type="compositionally biased region" description="Low complexity" evidence="3">
    <location>
        <begin position="457"/>
        <end position="469"/>
    </location>
</feature>
<comment type="caution">
    <text evidence="4">The sequence shown here is derived from an EMBL/GenBank/DDBJ whole genome shotgun (WGS) entry which is preliminary data.</text>
</comment>
<dbReference type="CDD" id="cd00397">
    <property type="entry name" value="DNA_BRE_C"/>
    <property type="match status" value="1"/>
</dbReference>
<dbReference type="SUPFAM" id="SSF56349">
    <property type="entry name" value="DNA breaking-rejoining enzymes"/>
    <property type="match status" value="1"/>
</dbReference>
<organism evidence="4 5">
    <name type="scientific">Acanthoscelides obtectus</name>
    <name type="common">Bean weevil</name>
    <name type="synonym">Bruchus obtectus</name>
    <dbReference type="NCBI Taxonomy" id="200917"/>
    <lineage>
        <taxon>Eukaryota</taxon>
        <taxon>Metazoa</taxon>
        <taxon>Ecdysozoa</taxon>
        <taxon>Arthropoda</taxon>
        <taxon>Hexapoda</taxon>
        <taxon>Insecta</taxon>
        <taxon>Pterygota</taxon>
        <taxon>Neoptera</taxon>
        <taxon>Endopterygota</taxon>
        <taxon>Coleoptera</taxon>
        <taxon>Polyphaga</taxon>
        <taxon>Cucujiformia</taxon>
        <taxon>Chrysomeloidea</taxon>
        <taxon>Chrysomelidae</taxon>
        <taxon>Bruchinae</taxon>
        <taxon>Bruchini</taxon>
        <taxon>Acanthoscelides</taxon>
    </lineage>
</organism>
<evidence type="ECO:0000313" key="5">
    <source>
        <dbReference type="Proteomes" id="UP001152888"/>
    </source>
</evidence>
<dbReference type="PANTHER" id="PTHR30349:SF41">
    <property type="entry name" value="INTEGRASE_RECOMBINASE PROTEIN MJ0367-RELATED"/>
    <property type="match status" value="1"/>
</dbReference>
<evidence type="ECO:0000256" key="2">
    <source>
        <dbReference type="ARBA" id="ARBA00023172"/>
    </source>
</evidence>
<dbReference type="InterPro" id="IPR050090">
    <property type="entry name" value="Tyrosine_recombinase_XerCD"/>
</dbReference>
<keyword evidence="5" id="KW-1185">Reference proteome</keyword>
<evidence type="ECO:0000313" key="4">
    <source>
        <dbReference type="EMBL" id="CAH2005916.1"/>
    </source>
</evidence>
<protein>
    <recommendedName>
        <fullName evidence="6">Tyr recombinase domain-containing protein</fullName>
    </recommendedName>
</protein>
<dbReference type="InterPro" id="IPR011010">
    <property type="entry name" value="DNA_brk_join_enz"/>
</dbReference>
<sequence length="483" mass="54927">MEKSPCNSDSDNESTTPDIAAAAKNIALHLLPVKSRLKYEKQYEMFETWSKARDIKSYTESVLLTYFTEKASVMKSSTLWSIYSMLKAVLLAKRGIDISQYKTLLAYLKKQAQNYRAKKSKTFREEHIQKFICEAPDDLYLLKKVVLIIGIAGACRRDELVKIKLSDIEDKGSLLIITVPETETNKSRCFTVRSGSFIDILQFYRKYIALRPLDSDTPERLFLNYHNRKCSKQVVGMNTIAKVPKDIAEFLELADSDLYTGHCFRRTSANLMADGGRGIIRLDLLGQWHPTRVPKRYLENSINNIDIHNMTGSSTFSVEVDTYQVIQESLEEPIQQSNYEISQESLQEPSQEPPPVYDTTTLSDKSRKRSIRDTQIQLMEACTSALNSQKELTEFDLIGMNVAKKLHRMDATQAIYAESLINAVLLKGLKNELCENMTISTDVYREDGHTTNNHNRTPTSSPEPSTNNSEESHPNCQNGELVN</sequence>